<dbReference type="PANTHER" id="PTHR43547:SF2">
    <property type="entry name" value="HYBRID SIGNAL TRANSDUCTION HISTIDINE KINASE C"/>
    <property type="match status" value="1"/>
</dbReference>
<accession>C9YH80</accession>
<dbReference type="Gene3D" id="3.30.565.10">
    <property type="entry name" value="Histidine kinase-like ATPase, C-terminal domain"/>
    <property type="match status" value="1"/>
</dbReference>
<dbReference type="CDD" id="cd00156">
    <property type="entry name" value="REC"/>
    <property type="match status" value="1"/>
</dbReference>
<dbReference type="CDD" id="cd00082">
    <property type="entry name" value="HisKA"/>
    <property type="match status" value="1"/>
</dbReference>
<dbReference type="EMBL" id="FN543108">
    <property type="protein sequence ID" value="CBA33890.1"/>
    <property type="molecule type" value="Genomic_DNA"/>
</dbReference>
<dbReference type="Pfam" id="PF02518">
    <property type="entry name" value="HATPase_c"/>
    <property type="match status" value="1"/>
</dbReference>
<dbReference type="InterPro" id="IPR005467">
    <property type="entry name" value="His_kinase_dom"/>
</dbReference>
<evidence type="ECO:0000256" key="2">
    <source>
        <dbReference type="ARBA" id="ARBA00012438"/>
    </source>
</evidence>
<evidence type="ECO:0000256" key="3">
    <source>
        <dbReference type="ARBA" id="ARBA00022553"/>
    </source>
</evidence>
<comment type="catalytic activity">
    <reaction evidence="1">
        <text>ATP + protein L-histidine = ADP + protein N-phospho-L-histidine.</text>
        <dbReference type="EC" id="2.7.13.3"/>
    </reaction>
</comment>
<reference evidence="8" key="1">
    <citation type="journal article" date="2010" name="Nature">
        <title>The Dynamic genome of Hydra.</title>
        <authorList>
            <person name="Chapman J.A."/>
            <person name="Kirkness E.F."/>
            <person name="Simakov O."/>
            <person name="Hampson S.E."/>
            <person name="Mitros T."/>
            <person name="Weinmaier T."/>
            <person name="Rattei T."/>
            <person name="Balasubramanian P.G."/>
            <person name="Borman J."/>
            <person name="Busam D."/>
            <person name="Disbennett K."/>
            <person name="Pfannkoch C."/>
            <person name="Sumin N."/>
            <person name="Sutton G."/>
            <person name="Viswanathan L."/>
            <person name="Walenz B."/>
            <person name="Goodstein D.M."/>
            <person name="Hellsten U."/>
            <person name="Kawashima T."/>
            <person name="Prochnik S.E."/>
            <person name="Putnam N.H."/>
            <person name="Shu S."/>
            <person name="Blumberg B."/>
            <person name="Dana C.E."/>
            <person name="Gee L."/>
            <person name="Kibler D.F."/>
            <person name="Law L."/>
            <person name="Lindgens D."/>
            <person name="Martinez D.E."/>
            <person name="Peng J."/>
            <person name="Wigge P.A."/>
            <person name="Bertulat B."/>
            <person name="Guder C."/>
            <person name="Nakamura Y."/>
            <person name="Ozbek S."/>
            <person name="Watanabe H."/>
            <person name="Khalturin K."/>
            <person name="Hemmrich G."/>
            <person name="Franke A."/>
            <person name="Augustin R."/>
            <person name="Fraune S."/>
            <person name="Hayakawa E."/>
            <person name="Hayakawa S."/>
            <person name="Hirose M."/>
            <person name="Hwang J."/>
            <person name="Ikeo K."/>
            <person name="Nishimiya-Fujisawa C."/>
            <person name="Ogura A."/>
            <person name="Takahashi T."/>
            <person name="Steinmetz P.R."/>
            <person name="Zhang X."/>
            <person name="Aufschnaiter R."/>
            <person name="Eder M.K."/>
            <person name="Gorny A.K."/>
            <person name="Salvenmoser W."/>
            <person name="Heimberg A.M."/>
            <person name="Wheeler B.M."/>
            <person name="Peterson K.J."/>
            <person name="Boettger A."/>
            <person name="Tischler P."/>
            <person name="Wolf A."/>
            <person name="Gojobori T."/>
            <person name="Remington K.A."/>
            <person name="Strausberg R.L."/>
            <person name="Venter J."/>
            <person name="Technau U."/>
            <person name="Hobmayer B."/>
            <person name="Bosch T.C."/>
            <person name="Holstein T.W."/>
            <person name="Fujisawa T."/>
            <person name="Bode H.R."/>
            <person name="David C.N."/>
            <person name="Rokhsar D.S."/>
            <person name="Steele R.E."/>
        </authorList>
    </citation>
    <scope>NUCLEOTIDE SEQUENCE</scope>
</reference>
<dbReference type="PROSITE" id="PS50109">
    <property type="entry name" value="HIS_KIN"/>
    <property type="match status" value="1"/>
</dbReference>
<feature type="modified residue" description="4-aspartylphosphate" evidence="4">
    <location>
        <position position="70"/>
    </location>
</feature>
<dbReference type="InterPro" id="IPR003661">
    <property type="entry name" value="HisK_dim/P_dom"/>
</dbReference>
<dbReference type="SUPFAM" id="SSF52172">
    <property type="entry name" value="CheY-like"/>
    <property type="match status" value="1"/>
</dbReference>
<evidence type="ECO:0000259" key="7">
    <source>
        <dbReference type="PROSITE" id="PS50110"/>
    </source>
</evidence>
<dbReference type="EC" id="2.7.13.3" evidence="2"/>
<dbReference type="Pfam" id="PF00072">
    <property type="entry name" value="Response_reg"/>
    <property type="match status" value="1"/>
</dbReference>
<dbReference type="InterPro" id="IPR011006">
    <property type="entry name" value="CheY-like_superfamily"/>
</dbReference>
<dbReference type="InterPro" id="IPR001789">
    <property type="entry name" value="Sig_transdc_resp-reg_receiver"/>
</dbReference>
<evidence type="ECO:0000256" key="4">
    <source>
        <dbReference type="PROSITE-ProRule" id="PRU00169"/>
    </source>
</evidence>
<protein>
    <recommendedName>
        <fullName evidence="2">histidine kinase</fullName>
        <ecNumber evidence="2">2.7.13.3</ecNumber>
    </recommendedName>
</protein>
<gene>
    <name evidence="8" type="ORF">Csp_B21300</name>
</gene>
<keyword evidence="8" id="KW-0808">Transferase</keyword>
<dbReference type="Gene3D" id="3.40.50.2300">
    <property type="match status" value="1"/>
</dbReference>
<dbReference type="AlphaFoldDB" id="C9YH80"/>
<dbReference type="InterPro" id="IPR003594">
    <property type="entry name" value="HATPase_dom"/>
</dbReference>
<dbReference type="Gene3D" id="1.10.287.130">
    <property type="match status" value="1"/>
</dbReference>
<dbReference type="SMART" id="SM00448">
    <property type="entry name" value="REC"/>
    <property type="match status" value="1"/>
</dbReference>
<evidence type="ECO:0000256" key="5">
    <source>
        <dbReference type="SAM" id="Coils"/>
    </source>
</evidence>
<proteinExistence type="predicted"/>
<dbReference type="PROSITE" id="PS50110">
    <property type="entry name" value="RESPONSE_REGULATORY"/>
    <property type="match status" value="1"/>
</dbReference>
<dbReference type="SUPFAM" id="SSF47384">
    <property type="entry name" value="Homodimeric domain of signal transducing histidine kinase"/>
    <property type="match status" value="1"/>
</dbReference>
<evidence type="ECO:0000313" key="8">
    <source>
        <dbReference type="EMBL" id="CBA33890.1"/>
    </source>
</evidence>
<dbReference type="SMART" id="SM00388">
    <property type="entry name" value="HisKA"/>
    <property type="match status" value="1"/>
</dbReference>
<feature type="domain" description="Response regulatory" evidence="7">
    <location>
        <begin position="21"/>
        <end position="137"/>
    </location>
</feature>
<dbReference type="InterPro" id="IPR036097">
    <property type="entry name" value="HisK_dim/P_sf"/>
</dbReference>
<dbReference type="GO" id="GO:0016787">
    <property type="term" value="F:hydrolase activity"/>
    <property type="evidence" value="ECO:0007669"/>
    <property type="project" value="UniProtKB-KW"/>
</dbReference>
<keyword evidence="8" id="KW-0378">Hydrolase</keyword>
<feature type="domain" description="Histidine kinase" evidence="6">
    <location>
        <begin position="161"/>
        <end position="396"/>
    </location>
</feature>
<sequence>MFLPESGVAVSAVLAGARVPTILVVDDSVSVRQLTASVLRREGFVVLEAGDGREGLDTALREQPDVILCDIHMPVLDGWDLVREARSSESLGTTPVLMLTSDNDRVSVRRAMAAGADDYLTKPWTQAELLSAVTSLLEKANRYKADADRAQEQLRSAVLATIPHELRTPMVSILGSTELLLTRRDRYSPERVQGMLEDVHRSAKALARTISRMMDWAELSAAQSHADSGSPSHRLDIASAVQEVLASQAFASEVQAVLKVPAEIAPGVFAGHAVQTRLEPGHVQCWAPDFHKILTELLVNALRFSKPGRPVGVTGKPLGQEAYQLEIANLGVAMPEKFMAQIGALSQADREVHEQQGMGLGLAIGQLAARRNGALLQVTRFDGMPTVVRLTFLQHGVEQKNLF</sequence>
<dbReference type="SMART" id="SM00387">
    <property type="entry name" value="HATPase_c"/>
    <property type="match status" value="1"/>
</dbReference>
<keyword evidence="5" id="KW-0175">Coiled coil</keyword>
<organism evidence="8">
    <name type="scientific">Curvibacter symbiont subsp. Hydra magnipapillata</name>
    <dbReference type="NCBI Taxonomy" id="667019"/>
    <lineage>
        <taxon>Bacteria</taxon>
        <taxon>Pseudomonadati</taxon>
        <taxon>Pseudomonadota</taxon>
        <taxon>Betaproteobacteria</taxon>
        <taxon>Burkholderiales</taxon>
        <taxon>Comamonadaceae</taxon>
        <taxon>Curvibacter</taxon>
    </lineage>
</organism>
<feature type="coiled-coil region" evidence="5">
    <location>
        <begin position="133"/>
        <end position="160"/>
    </location>
</feature>
<evidence type="ECO:0000259" key="6">
    <source>
        <dbReference type="PROSITE" id="PS50109"/>
    </source>
</evidence>
<dbReference type="SUPFAM" id="SSF55874">
    <property type="entry name" value="ATPase domain of HSP90 chaperone/DNA topoisomerase II/histidine kinase"/>
    <property type="match status" value="1"/>
</dbReference>
<dbReference type="PANTHER" id="PTHR43547">
    <property type="entry name" value="TWO-COMPONENT HISTIDINE KINASE"/>
    <property type="match status" value="1"/>
</dbReference>
<dbReference type="InterPro" id="IPR036890">
    <property type="entry name" value="HATPase_C_sf"/>
</dbReference>
<keyword evidence="3 4" id="KW-0597">Phosphoprotein</keyword>
<evidence type="ECO:0000256" key="1">
    <source>
        <dbReference type="ARBA" id="ARBA00000085"/>
    </source>
</evidence>
<dbReference type="Pfam" id="PF00512">
    <property type="entry name" value="HisKA"/>
    <property type="match status" value="1"/>
</dbReference>
<name>C9YH80_CURXX</name>
<dbReference type="GO" id="GO:0000155">
    <property type="term" value="F:phosphorelay sensor kinase activity"/>
    <property type="evidence" value="ECO:0007669"/>
    <property type="project" value="InterPro"/>
</dbReference>